<name>A0A239FZ18_9SPHN</name>
<accession>A0A239FZ18</accession>
<dbReference type="OrthoDB" id="7509688at2"/>
<evidence type="ECO:0000256" key="1">
    <source>
        <dbReference type="SAM" id="Phobius"/>
    </source>
</evidence>
<proteinExistence type="predicted"/>
<dbReference type="AlphaFoldDB" id="A0A239FZ18"/>
<evidence type="ECO:0000313" key="2">
    <source>
        <dbReference type="EMBL" id="SNS62119.1"/>
    </source>
</evidence>
<feature type="transmembrane region" description="Helical" evidence="1">
    <location>
        <begin position="43"/>
        <end position="63"/>
    </location>
</feature>
<dbReference type="EMBL" id="FZOS01000010">
    <property type="protein sequence ID" value="SNS62119.1"/>
    <property type="molecule type" value="Genomic_DNA"/>
</dbReference>
<keyword evidence="3" id="KW-1185">Reference proteome</keyword>
<keyword evidence="1" id="KW-1133">Transmembrane helix</keyword>
<reference evidence="3" key="1">
    <citation type="submission" date="2017-06" db="EMBL/GenBank/DDBJ databases">
        <authorList>
            <person name="Varghese N."/>
            <person name="Submissions S."/>
        </authorList>
    </citation>
    <scope>NUCLEOTIDE SEQUENCE [LARGE SCALE GENOMIC DNA]</scope>
    <source>
        <strain evidence="3">LNB2</strain>
    </source>
</reference>
<sequence>MTDIDAMLAQLARDPVHPGLATIDAAVLDEIAARAAAPATPGLAGVGLAALIALVIGVAGSALPGTPARAASISPLGTPAVLAPSTLLGAE</sequence>
<protein>
    <submittedName>
        <fullName evidence="2">Uncharacterized protein</fullName>
    </submittedName>
</protein>
<keyword evidence="1" id="KW-0812">Transmembrane</keyword>
<evidence type="ECO:0000313" key="3">
    <source>
        <dbReference type="Proteomes" id="UP000198281"/>
    </source>
</evidence>
<gene>
    <name evidence="2" type="ORF">SAMN06295912_110109</name>
</gene>
<keyword evidence="1" id="KW-0472">Membrane</keyword>
<dbReference type="RefSeq" id="WP_089219701.1">
    <property type="nucleotide sequence ID" value="NZ_FZOS01000010.1"/>
</dbReference>
<dbReference type="Proteomes" id="UP000198281">
    <property type="component" value="Unassembled WGS sequence"/>
</dbReference>
<organism evidence="2 3">
    <name type="scientific">Edaphosphingomonas laterariae</name>
    <dbReference type="NCBI Taxonomy" id="861865"/>
    <lineage>
        <taxon>Bacteria</taxon>
        <taxon>Pseudomonadati</taxon>
        <taxon>Pseudomonadota</taxon>
        <taxon>Alphaproteobacteria</taxon>
        <taxon>Sphingomonadales</taxon>
        <taxon>Rhizorhabdaceae</taxon>
        <taxon>Edaphosphingomonas</taxon>
    </lineage>
</organism>